<feature type="compositionally biased region" description="Acidic residues" evidence="1">
    <location>
        <begin position="34"/>
        <end position="65"/>
    </location>
</feature>
<dbReference type="Proteomes" id="UP001180020">
    <property type="component" value="Unassembled WGS sequence"/>
</dbReference>
<comment type="caution">
    <text evidence="2">The sequence shown here is derived from an EMBL/GenBank/DDBJ whole genome shotgun (WGS) entry which is preliminary data.</text>
</comment>
<name>A0AAV9ENT3_ACOCL</name>
<sequence>MGTSEKKSSHPAPPDDGGRNHRTVYSVPDPIINSEDEKDMEEEEGEQEYDEEDEESEENESDSSW</sequence>
<proteinExistence type="predicted"/>
<feature type="region of interest" description="Disordered" evidence="1">
    <location>
        <begin position="1"/>
        <end position="65"/>
    </location>
</feature>
<evidence type="ECO:0000313" key="2">
    <source>
        <dbReference type="EMBL" id="KAK1314609.1"/>
    </source>
</evidence>
<reference evidence="2" key="1">
    <citation type="journal article" date="2023" name="Nat. Commun.">
        <title>Diploid and tetraploid genomes of Acorus and the evolution of monocots.</title>
        <authorList>
            <person name="Ma L."/>
            <person name="Liu K.W."/>
            <person name="Li Z."/>
            <person name="Hsiao Y.Y."/>
            <person name="Qi Y."/>
            <person name="Fu T."/>
            <person name="Tang G.D."/>
            <person name="Zhang D."/>
            <person name="Sun W.H."/>
            <person name="Liu D.K."/>
            <person name="Li Y."/>
            <person name="Chen G.Z."/>
            <person name="Liu X.D."/>
            <person name="Liao X.Y."/>
            <person name="Jiang Y.T."/>
            <person name="Yu X."/>
            <person name="Hao Y."/>
            <person name="Huang J."/>
            <person name="Zhao X.W."/>
            <person name="Ke S."/>
            <person name="Chen Y.Y."/>
            <person name="Wu W.L."/>
            <person name="Hsu J.L."/>
            <person name="Lin Y.F."/>
            <person name="Huang M.D."/>
            <person name="Li C.Y."/>
            <person name="Huang L."/>
            <person name="Wang Z.W."/>
            <person name="Zhao X."/>
            <person name="Zhong W.Y."/>
            <person name="Peng D.H."/>
            <person name="Ahmad S."/>
            <person name="Lan S."/>
            <person name="Zhang J.S."/>
            <person name="Tsai W.C."/>
            <person name="Van de Peer Y."/>
            <person name="Liu Z.J."/>
        </authorList>
    </citation>
    <scope>NUCLEOTIDE SEQUENCE</scope>
    <source>
        <strain evidence="2">CP</strain>
    </source>
</reference>
<dbReference type="AlphaFoldDB" id="A0AAV9ENT3"/>
<evidence type="ECO:0000313" key="3">
    <source>
        <dbReference type="Proteomes" id="UP001180020"/>
    </source>
</evidence>
<gene>
    <name evidence="2" type="ORF">QJS10_CPA06g02247</name>
</gene>
<reference evidence="2" key="2">
    <citation type="submission" date="2023-06" db="EMBL/GenBank/DDBJ databases">
        <authorList>
            <person name="Ma L."/>
            <person name="Liu K.-W."/>
            <person name="Li Z."/>
            <person name="Hsiao Y.-Y."/>
            <person name="Qi Y."/>
            <person name="Fu T."/>
            <person name="Tang G."/>
            <person name="Zhang D."/>
            <person name="Sun W.-H."/>
            <person name="Liu D.-K."/>
            <person name="Li Y."/>
            <person name="Chen G.-Z."/>
            <person name="Liu X.-D."/>
            <person name="Liao X.-Y."/>
            <person name="Jiang Y.-T."/>
            <person name="Yu X."/>
            <person name="Hao Y."/>
            <person name="Huang J."/>
            <person name="Zhao X.-W."/>
            <person name="Ke S."/>
            <person name="Chen Y.-Y."/>
            <person name="Wu W.-L."/>
            <person name="Hsu J.-L."/>
            <person name="Lin Y.-F."/>
            <person name="Huang M.-D."/>
            <person name="Li C.-Y."/>
            <person name="Huang L."/>
            <person name="Wang Z.-W."/>
            <person name="Zhao X."/>
            <person name="Zhong W.-Y."/>
            <person name="Peng D.-H."/>
            <person name="Ahmad S."/>
            <person name="Lan S."/>
            <person name="Zhang J.-S."/>
            <person name="Tsai W.-C."/>
            <person name="Van De Peer Y."/>
            <person name="Liu Z.-J."/>
        </authorList>
    </citation>
    <scope>NUCLEOTIDE SEQUENCE</scope>
    <source>
        <strain evidence="2">CP</strain>
        <tissue evidence="2">Leaves</tissue>
    </source>
</reference>
<dbReference type="EMBL" id="JAUJYO010000006">
    <property type="protein sequence ID" value="KAK1314609.1"/>
    <property type="molecule type" value="Genomic_DNA"/>
</dbReference>
<protein>
    <submittedName>
        <fullName evidence="2">Uncharacterized protein</fullName>
    </submittedName>
</protein>
<keyword evidence="3" id="KW-1185">Reference proteome</keyword>
<accession>A0AAV9ENT3</accession>
<evidence type="ECO:0000256" key="1">
    <source>
        <dbReference type="SAM" id="MobiDB-lite"/>
    </source>
</evidence>
<organism evidence="2 3">
    <name type="scientific">Acorus calamus</name>
    <name type="common">Sweet flag</name>
    <dbReference type="NCBI Taxonomy" id="4465"/>
    <lineage>
        <taxon>Eukaryota</taxon>
        <taxon>Viridiplantae</taxon>
        <taxon>Streptophyta</taxon>
        <taxon>Embryophyta</taxon>
        <taxon>Tracheophyta</taxon>
        <taxon>Spermatophyta</taxon>
        <taxon>Magnoliopsida</taxon>
        <taxon>Liliopsida</taxon>
        <taxon>Acoraceae</taxon>
        <taxon>Acorus</taxon>
    </lineage>
</organism>